<accession>A0ABU2C337</accession>
<dbReference type="RefSeq" id="WP_310370171.1">
    <property type="nucleotide sequence ID" value="NZ_JAVDXT010000001.1"/>
</dbReference>
<dbReference type="Pfam" id="PF00990">
    <property type="entry name" value="GGDEF"/>
    <property type="match status" value="1"/>
</dbReference>
<evidence type="ECO:0000313" key="6">
    <source>
        <dbReference type="EMBL" id="MDR7375742.1"/>
    </source>
</evidence>
<dbReference type="Gene3D" id="3.30.70.270">
    <property type="match status" value="1"/>
</dbReference>
<keyword evidence="4" id="KW-1133">Transmembrane helix</keyword>
<organism evidence="6 7">
    <name type="scientific">Rhodoferax ferrireducens</name>
    <dbReference type="NCBI Taxonomy" id="192843"/>
    <lineage>
        <taxon>Bacteria</taxon>
        <taxon>Pseudomonadati</taxon>
        <taxon>Pseudomonadota</taxon>
        <taxon>Betaproteobacteria</taxon>
        <taxon>Burkholderiales</taxon>
        <taxon>Comamonadaceae</taxon>
        <taxon>Rhodoferax</taxon>
    </lineage>
</organism>
<reference evidence="6 7" key="1">
    <citation type="submission" date="2023-07" db="EMBL/GenBank/DDBJ databases">
        <title>Sorghum-associated microbial communities from plants grown in Nebraska, USA.</title>
        <authorList>
            <person name="Schachtman D."/>
        </authorList>
    </citation>
    <scope>NUCLEOTIDE SEQUENCE [LARGE SCALE GENOMIC DNA]</scope>
    <source>
        <strain evidence="6 7">BE313</strain>
    </source>
</reference>
<dbReference type="Proteomes" id="UP001180487">
    <property type="component" value="Unassembled WGS sequence"/>
</dbReference>
<dbReference type="Gene3D" id="3.30.450.20">
    <property type="entry name" value="PAS domain"/>
    <property type="match status" value="1"/>
</dbReference>
<evidence type="ECO:0000256" key="2">
    <source>
        <dbReference type="ARBA" id="ARBA00034247"/>
    </source>
</evidence>
<proteinExistence type="predicted"/>
<evidence type="ECO:0000256" key="1">
    <source>
        <dbReference type="ARBA" id="ARBA00012528"/>
    </source>
</evidence>
<dbReference type="CDD" id="cd01949">
    <property type="entry name" value="GGDEF"/>
    <property type="match status" value="1"/>
</dbReference>
<sequence length="509" mass="57217">MEAPRTLRTWPTWLAVGALVAAEAALVGLLASQPLGWPLVLLQAALTAIAVAWWLAQRDAARLYHLQQHIGAQLGEALDILPDDATFALFDDQERLVLVNQRCRSLLPRTAAFMQPGITFEALLRRAIELGEIPESGGRESWVQKRLSSFRTPGAPYTQELPNDRWIRISQRRLSDGSTVVLRADITDAIRKERALEQARLQTQRAQSQLYEALEAMPIGMELFDEHDRLVYFNHKMGQLRPWFSLDEGRGQTYEALLRIGLRQGFPPDAMGNEEAWLAQHLAQRGKRCLPEVRGYPHGQWMHAYETRTPSGHIVAVRLDITELVQQRQALEQANQRLALLSATDGLTGIANRRHFDEVLATEWLRCARQHETLALLLIDIDHFKLYNDHYGHLAGDACLRRVAELLAGCVRRAGELVARYGGEEFVLLLPSTDRDAARLVAQHCMEALALEQIPHPRSPTAGHVTLSIGIAYTVPQPERLPETLVDAADTALYRAKNSGRQQFEVSRV</sequence>
<name>A0ABU2C337_9BURK</name>
<dbReference type="InterPro" id="IPR050469">
    <property type="entry name" value="Diguanylate_Cyclase"/>
</dbReference>
<comment type="catalytic activity">
    <reaction evidence="2">
        <text>2 GTP = 3',3'-c-di-GMP + 2 diphosphate</text>
        <dbReference type="Rhea" id="RHEA:24898"/>
        <dbReference type="ChEBI" id="CHEBI:33019"/>
        <dbReference type="ChEBI" id="CHEBI:37565"/>
        <dbReference type="ChEBI" id="CHEBI:58805"/>
        <dbReference type="EC" id="2.7.7.65"/>
    </reaction>
</comment>
<keyword evidence="4" id="KW-0472">Membrane</keyword>
<dbReference type="InterPro" id="IPR035965">
    <property type="entry name" value="PAS-like_dom_sf"/>
</dbReference>
<dbReference type="PANTHER" id="PTHR45138:SF9">
    <property type="entry name" value="DIGUANYLATE CYCLASE DGCM-RELATED"/>
    <property type="match status" value="1"/>
</dbReference>
<dbReference type="PANTHER" id="PTHR45138">
    <property type="entry name" value="REGULATORY COMPONENTS OF SENSORY TRANSDUCTION SYSTEM"/>
    <property type="match status" value="1"/>
</dbReference>
<feature type="domain" description="GGDEF" evidence="5">
    <location>
        <begin position="372"/>
        <end position="509"/>
    </location>
</feature>
<dbReference type="EC" id="2.7.7.65" evidence="1"/>
<dbReference type="EMBL" id="JAVDXT010000001">
    <property type="protein sequence ID" value="MDR7375742.1"/>
    <property type="molecule type" value="Genomic_DNA"/>
</dbReference>
<keyword evidence="3" id="KW-0175">Coiled coil</keyword>
<feature type="transmembrane region" description="Helical" evidence="4">
    <location>
        <begin position="37"/>
        <end position="56"/>
    </location>
</feature>
<gene>
    <name evidence="6" type="ORF">J2X19_000400</name>
</gene>
<evidence type="ECO:0000259" key="5">
    <source>
        <dbReference type="PROSITE" id="PS50887"/>
    </source>
</evidence>
<dbReference type="NCBIfam" id="TIGR00254">
    <property type="entry name" value="GGDEF"/>
    <property type="match status" value="1"/>
</dbReference>
<evidence type="ECO:0000313" key="7">
    <source>
        <dbReference type="Proteomes" id="UP001180487"/>
    </source>
</evidence>
<evidence type="ECO:0000256" key="3">
    <source>
        <dbReference type="SAM" id="Coils"/>
    </source>
</evidence>
<dbReference type="Pfam" id="PF12860">
    <property type="entry name" value="PAS_7"/>
    <property type="match status" value="1"/>
</dbReference>
<dbReference type="SMART" id="SM00267">
    <property type="entry name" value="GGDEF"/>
    <property type="match status" value="1"/>
</dbReference>
<dbReference type="InterPro" id="IPR029787">
    <property type="entry name" value="Nucleotide_cyclase"/>
</dbReference>
<dbReference type="SUPFAM" id="SSF55073">
    <property type="entry name" value="Nucleotide cyclase"/>
    <property type="match status" value="1"/>
</dbReference>
<keyword evidence="7" id="KW-1185">Reference proteome</keyword>
<dbReference type="SUPFAM" id="SSF55785">
    <property type="entry name" value="PYP-like sensor domain (PAS domain)"/>
    <property type="match status" value="1"/>
</dbReference>
<dbReference type="InterPro" id="IPR000160">
    <property type="entry name" value="GGDEF_dom"/>
</dbReference>
<dbReference type="PROSITE" id="PS50887">
    <property type="entry name" value="GGDEF"/>
    <property type="match status" value="1"/>
</dbReference>
<feature type="transmembrane region" description="Helical" evidence="4">
    <location>
        <begin position="12"/>
        <end position="31"/>
    </location>
</feature>
<protein>
    <recommendedName>
        <fullName evidence="1">diguanylate cyclase</fullName>
        <ecNumber evidence="1">2.7.7.65</ecNumber>
    </recommendedName>
</protein>
<dbReference type="InterPro" id="IPR043128">
    <property type="entry name" value="Rev_trsase/Diguanyl_cyclase"/>
</dbReference>
<feature type="coiled-coil region" evidence="3">
    <location>
        <begin position="314"/>
        <end position="344"/>
    </location>
</feature>
<keyword evidence="4" id="KW-0812">Transmembrane</keyword>
<comment type="caution">
    <text evidence="6">The sequence shown here is derived from an EMBL/GenBank/DDBJ whole genome shotgun (WGS) entry which is preliminary data.</text>
</comment>
<evidence type="ECO:0000256" key="4">
    <source>
        <dbReference type="SAM" id="Phobius"/>
    </source>
</evidence>